<feature type="chain" id="PRO_5042957726" evidence="1">
    <location>
        <begin position="23"/>
        <end position="331"/>
    </location>
</feature>
<keyword evidence="1" id="KW-0732">Signal</keyword>
<accession>A0AAN6VMU7</accession>
<dbReference type="AlphaFoldDB" id="A0AAN6VMU7"/>
<name>A0AAN6VMU7_9PEZI</name>
<dbReference type="EMBL" id="MU856919">
    <property type="protein sequence ID" value="KAK4154180.1"/>
    <property type="molecule type" value="Genomic_DNA"/>
</dbReference>
<reference evidence="2" key="2">
    <citation type="submission" date="2023-05" db="EMBL/GenBank/DDBJ databases">
        <authorList>
            <consortium name="Lawrence Berkeley National Laboratory"/>
            <person name="Steindorff A."/>
            <person name="Hensen N."/>
            <person name="Bonometti L."/>
            <person name="Westerberg I."/>
            <person name="Brannstrom I.O."/>
            <person name="Guillou S."/>
            <person name="Cros-Aarteil S."/>
            <person name="Calhoun S."/>
            <person name="Haridas S."/>
            <person name="Kuo A."/>
            <person name="Mondo S."/>
            <person name="Pangilinan J."/>
            <person name="Riley R."/>
            <person name="Labutti K."/>
            <person name="Andreopoulos B."/>
            <person name="Lipzen A."/>
            <person name="Chen C."/>
            <person name="Yanf M."/>
            <person name="Daum C."/>
            <person name="Ng V."/>
            <person name="Clum A."/>
            <person name="Ohm R."/>
            <person name="Martin F."/>
            <person name="Silar P."/>
            <person name="Natvig D."/>
            <person name="Lalanne C."/>
            <person name="Gautier V."/>
            <person name="Ament-Velasquez S.L."/>
            <person name="Kruys A."/>
            <person name="Hutchinson M.I."/>
            <person name="Powell A.J."/>
            <person name="Barry K."/>
            <person name="Miller A.N."/>
            <person name="Grigoriev I.V."/>
            <person name="Debuchy R."/>
            <person name="Gladieux P."/>
            <person name="Thoren M.H."/>
            <person name="Johannesson H."/>
        </authorList>
    </citation>
    <scope>NUCLEOTIDE SEQUENCE</scope>
    <source>
        <strain evidence="2">CBS 538.74</strain>
    </source>
</reference>
<gene>
    <name evidence="2" type="ORF">C8A00DRAFT_43041</name>
</gene>
<organism evidence="2 3">
    <name type="scientific">Chaetomidium leptoderma</name>
    <dbReference type="NCBI Taxonomy" id="669021"/>
    <lineage>
        <taxon>Eukaryota</taxon>
        <taxon>Fungi</taxon>
        <taxon>Dikarya</taxon>
        <taxon>Ascomycota</taxon>
        <taxon>Pezizomycotina</taxon>
        <taxon>Sordariomycetes</taxon>
        <taxon>Sordariomycetidae</taxon>
        <taxon>Sordariales</taxon>
        <taxon>Chaetomiaceae</taxon>
        <taxon>Chaetomidium</taxon>
    </lineage>
</organism>
<feature type="signal peptide" evidence="1">
    <location>
        <begin position="1"/>
        <end position="22"/>
    </location>
</feature>
<evidence type="ECO:0000313" key="3">
    <source>
        <dbReference type="Proteomes" id="UP001302745"/>
    </source>
</evidence>
<evidence type="ECO:0000313" key="2">
    <source>
        <dbReference type="EMBL" id="KAK4154180.1"/>
    </source>
</evidence>
<proteinExistence type="predicted"/>
<protein>
    <submittedName>
        <fullName evidence="2">Uncharacterized protein</fullName>
    </submittedName>
</protein>
<keyword evidence="3" id="KW-1185">Reference proteome</keyword>
<dbReference type="Proteomes" id="UP001302745">
    <property type="component" value="Unassembled WGS sequence"/>
</dbReference>
<comment type="caution">
    <text evidence="2">The sequence shown here is derived from an EMBL/GenBank/DDBJ whole genome shotgun (WGS) entry which is preliminary data.</text>
</comment>
<evidence type="ECO:0000256" key="1">
    <source>
        <dbReference type="SAM" id="SignalP"/>
    </source>
</evidence>
<reference evidence="2" key="1">
    <citation type="journal article" date="2023" name="Mol. Phylogenet. Evol.">
        <title>Genome-scale phylogeny and comparative genomics of the fungal order Sordariales.</title>
        <authorList>
            <person name="Hensen N."/>
            <person name="Bonometti L."/>
            <person name="Westerberg I."/>
            <person name="Brannstrom I.O."/>
            <person name="Guillou S."/>
            <person name="Cros-Aarteil S."/>
            <person name="Calhoun S."/>
            <person name="Haridas S."/>
            <person name="Kuo A."/>
            <person name="Mondo S."/>
            <person name="Pangilinan J."/>
            <person name="Riley R."/>
            <person name="LaButti K."/>
            <person name="Andreopoulos B."/>
            <person name="Lipzen A."/>
            <person name="Chen C."/>
            <person name="Yan M."/>
            <person name="Daum C."/>
            <person name="Ng V."/>
            <person name="Clum A."/>
            <person name="Steindorff A."/>
            <person name="Ohm R.A."/>
            <person name="Martin F."/>
            <person name="Silar P."/>
            <person name="Natvig D.O."/>
            <person name="Lalanne C."/>
            <person name="Gautier V."/>
            <person name="Ament-Velasquez S.L."/>
            <person name="Kruys A."/>
            <person name="Hutchinson M.I."/>
            <person name="Powell A.J."/>
            <person name="Barry K."/>
            <person name="Miller A.N."/>
            <person name="Grigoriev I.V."/>
            <person name="Debuchy R."/>
            <person name="Gladieux P."/>
            <person name="Hiltunen Thoren M."/>
            <person name="Johannesson H."/>
        </authorList>
    </citation>
    <scope>NUCLEOTIDE SEQUENCE</scope>
    <source>
        <strain evidence="2">CBS 538.74</strain>
    </source>
</reference>
<sequence>MDTSGLRYLWVLLALLALRASAECTSYGVDYSNGGTYYIDGASNQYFSFVTVFQGCSQETINPVLVGPNDNAYACSAIKTNPAGVQVTSTCGIPFSAMVSGRWKIIIAGDQISSQRAVTLTVGLPQTTWVTVPVLTTLVLTETLIIVPKTVTTRCNGATRTVTNYVQGPTAIVTSTAIRTATDGQVTSYWTTTVSVTASCHYPSKNLNVAAPAAATAGVAAVAAVTSTYTQTTYTVTSTVVTTVPARTTTELVVKATTATVTPTPLTVCAAGNPGVTITIDKGNPTPVTLTDIVYLTSHLTGTVWVGQTQFTTSTNSASATACWRAGGWIS</sequence>